<reference evidence="1 2" key="1">
    <citation type="journal article" date="2003" name="Genome Res.">
        <title>Comparative genome analysis of Vibrio vulnificus, a marine pathogen.</title>
        <authorList>
            <person name="Chen C.Y."/>
            <person name="Wu K.M."/>
            <person name="Chang Y.C."/>
            <person name="Chang C.H."/>
            <person name="Tsai H.C."/>
            <person name="Liao T.L."/>
            <person name="Liu Y.M."/>
            <person name="Chen H.J."/>
            <person name="Shen A.B."/>
            <person name="Li J.C."/>
            <person name="Su T.L."/>
            <person name="Shao C.P."/>
            <person name="Lee C.T."/>
            <person name="Hor L.I."/>
            <person name="Tsai S.F."/>
        </authorList>
    </citation>
    <scope>NUCLEOTIDE SEQUENCE [LARGE SCALE GENOMIC DNA]</scope>
    <source>
        <strain evidence="1 2">YJ016</strain>
        <plasmid evidence="1">pYJ016</plasmid>
    </source>
</reference>
<dbReference type="PATRIC" id="fig|196600.6.peg.37"/>
<evidence type="ECO:0000313" key="1">
    <source>
        <dbReference type="EMBL" id="BAC97769.1"/>
    </source>
</evidence>
<organism evidence="1 2">
    <name type="scientific">Vibrio vulnificus (strain YJ016)</name>
    <dbReference type="NCBI Taxonomy" id="196600"/>
    <lineage>
        <taxon>Bacteria</taxon>
        <taxon>Pseudomonadati</taxon>
        <taxon>Pseudomonadota</taxon>
        <taxon>Gammaproteobacteria</taxon>
        <taxon>Vibrionales</taxon>
        <taxon>Vibrionaceae</taxon>
        <taxon>Vibrio</taxon>
    </lineage>
</organism>
<dbReference type="EMBL" id="AP005352">
    <property type="protein sequence ID" value="BAC97769.1"/>
    <property type="molecule type" value="Genomic_DNA"/>
</dbReference>
<dbReference type="AlphaFoldDB" id="Q7MBJ7"/>
<gene>
    <name evidence="1" type="ordered locus">VVP46</name>
</gene>
<name>Q7MBJ7_VIBVY</name>
<geneLocation type="plasmid" evidence="1 2">
    <name>pYJ016</name>
</geneLocation>
<protein>
    <submittedName>
        <fullName evidence="1">Uncharacterized protein</fullName>
    </submittedName>
</protein>
<dbReference type="HOGENOM" id="CLU_1748901_0_0_6"/>
<dbReference type="RefSeq" id="WP_011149021.1">
    <property type="nucleotide sequence ID" value="NC_005128.1"/>
</dbReference>
<keyword evidence="1" id="KW-0614">Plasmid</keyword>
<proteinExistence type="predicted"/>
<sequence length="159" mass="18631">MMPRIIEYIGEETEISDYLPEHYPENQSCQVVKGIFINPNLRDDFDCTPNDEREFLENEHWYGRAYIVTDEFKSETYQEFANRVAKYDPKYQLESESEFNERNQQSKAAWLKAWPTGVRYEVRCLTGGAWDRSSSQGMFASLDEAVEKIESGIATYGYM</sequence>
<dbReference type="Proteomes" id="UP000002675">
    <property type="component" value="Plasmid pYJ016"/>
</dbReference>
<evidence type="ECO:0000313" key="2">
    <source>
        <dbReference type="Proteomes" id="UP000002675"/>
    </source>
</evidence>
<accession>Q7MBJ7</accession>
<dbReference type="KEGG" id="vvy:VVP46"/>